<dbReference type="InterPro" id="IPR009061">
    <property type="entry name" value="DNA-bd_dom_put_sf"/>
</dbReference>
<keyword evidence="3" id="KW-0238">DNA-binding</keyword>
<dbReference type="Gene3D" id="1.10.1660.10">
    <property type="match status" value="1"/>
</dbReference>
<evidence type="ECO:0000259" key="6">
    <source>
        <dbReference type="PROSITE" id="PS50937"/>
    </source>
</evidence>
<feature type="coiled-coil region" evidence="5">
    <location>
        <begin position="88"/>
        <end position="122"/>
    </location>
</feature>
<sequence length="136" mass="15973">MSYRIGELAEKVGMTIHGLRFYEKEGLIKPERQGNNRVYSEEDYLWIKFLLHMKATGMSLHDMKRYTDLRKSANPPLEELMAILTTHRQSVLEQIALYQANLEVIENKIKVYQEQIDENKGKDLFDSFKEDFQGAD</sequence>
<dbReference type="PANTHER" id="PTHR30204:SF69">
    <property type="entry name" value="MERR-FAMILY TRANSCRIPTIONAL REGULATOR"/>
    <property type="match status" value="1"/>
</dbReference>
<accession>A0ABY5P880</accession>
<dbReference type="CDD" id="cd01109">
    <property type="entry name" value="HTH_YyaN"/>
    <property type="match status" value="1"/>
</dbReference>
<dbReference type="SMART" id="SM00422">
    <property type="entry name" value="HTH_MERR"/>
    <property type="match status" value="1"/>
</dbReference>
<dbReference type="Pfam" id="PF13411">
    <property type="entry name" value="MerR_1"/>
    <property type="match status" value="1"/>
</dbReference>
<dbReference type="PANTHER" id="PTHR30204">
    <property type="entry name" value="REDOX-CYCLING DRUG-SENSING TRANSCRIPTIONAL ACTIVATOR SOXR"/>
    <property type="match status" value="1"/>
</dbReference>
<dbReference type="SUPFAM" id="SSF46955">
    <property type="entry name" value="Putative DNA-binding domain"/>
    <property type="match status" value="1"/>
</dbReference>
<name>A0ABY5P880_9LACT</name>
<gene>
    <name evidence="7" type="ORF">NRE15_04655</name>
</gene>
<keyword evidence="2" id="KW-0805">Transcription regulation</keyword>
<organism evidence="7 8">
    <name type="scientific">Fundicoccus culcitae</name>
    <dbReference type="NCBI Taxonomy" id="2969821"/>
    <lineage>
        <taxon>Bacteria</taxon>
        <taxon>Bacillati</taxon>
        <taxon>Bacillota</taxon>
        <taxon>Bacilli</taxon>
        <taxon>Lactobacillales</taxon>
        <taxon>Aerococcaceae</taxon>
        <taxon>Fundicoccus</taxon>
    </lineage>
</organism>
<evidence type="ECO:0000313" key="7">
    <source>
        <dbReference type="EMBL" id="UUX34941.1"/>
    </source>
</evidence>
<evidence type="ECO:0000256" key="1">
    <source>
        <dbReference type="ARBA" id="ARBA00022491"/>
    </source>
</evidence>
<keyword evidence="5" id="KW-0175">Coiled coil</keyword>
<proteinExistence type="predicted"/>
<dbReference type="Proteomes" id="UP001315967">
    <property type="component" value="Chromosome"/>
</dbReference>
<keyword evidence="8" id="KW-1185">Reference proteome</keyword>
<feature type="domain" description="HTH merR-type" evidence="6">
    <location>
        <begin position="1"/>
        <end position="69"/>
    </location>
</feature>
<protein>
    <submittedName>
        <fullName evidence="7">MerR family transcriptional regulator</fullName>
    </submittedName>
</protein>
<dbReference type="EMBL" id="CP102453">
    <property type="protein sequence ID" value="UUX34941.1"/>
    <property type="molecule type" value="Genomic_DNA"/>
</dbReference>
<keyword evidence="1" id="KW-0678">Repressor</keyword>
<evidence type="ECO:0000256" key="3">
    <source>
        <dbReference type="ARBA" id="ARBA00023125"/>
    </source>
</evidence>
<evidence type="ECO:0000313" key="8">
    <source>
        <dbReference type="Proteomes" id="UP001315967"/>
    </source>
</evidence>
<reference evidence="7 8" key="1">
    <citation type="submission" date="2022-08" db="EMBL/GenBank/DDBJ databases">
        <title>Aerococcaceae sp. nov isolated from spoiled eye mask.</title>
        <authorList>
            <person name="Zhou G."/>
            <person name="Xie X.-B."/>
            <person name="Shi Q.-S."/>
            <person name="Wang Y.-S."/>
            <person name="Wen X."/>
            <person name="Peng H."/>
            <person name="Yang X.-J."/>
            <person name="Tao H.-B."/>
            <person name="Huang X.-M."/>
        </authorList>
    </citation>
    <scope>NUCLEOTIDE SEQUENCE [LARGE SCALE GENOMIC DNA]</scope>
    <source>
        <strain evidence="8">DM20194951</strain>
    </source>
</reference>
<dbReference type="RefSeq" id="WP_313794434.1">
    <property type="nucleotide sequence ID" value="NZ_CP102453.1"/>
</dbReference>
<evidence type="ECO:0000256" key="2">
    <source>
        <dbReference type="ARBA" id="ARBA00023015"/>
    </source>
</evidence>
<dbReference type="PROSITE" id="PS50937">
    <property type="entry name" value="HTH_MERR_2"/>
    <property type="match status" value="1"/>
</dbReference>
<keyword evidence="4" id="KW-0804">Transcription</keyword>
<dbReference type="InterPro" id="IPR000551">
    <property type="entry name" value="MerR-type_HTH_dom"/>
</dbReference>
<evidence type="ECO:0000256" key="4">
    <source>
        <dbReference type="ARBA" id="ARBA00023163"/>
    </source>
</evidence>
<evidence type="ECO:0000256" key="5">
    <source>
        <dbReference type="SAM" id="Coils"/>
    </source>
</evidence>
<dbReference type="InterPro" id="IPR047057">
    <property type="entry name" value="MerR_fam"/>
</dbReference>